<reference evidence="1 2" key="1">
    <citation type="submission" date="2021-06" db="EMBL/GenBank/DDBJ databases">
        <title>Caerostris darwini draft genome.</title>
        <authorList>
            <person name="Kono N."/>
            <person name="Arakawa K."/>
        </authorList>
    </citation>
    <scope>NUCLEOTIDE SEQUENCE [LARGE SCALE GENOMIC DNA]</scope>
</reference>
<sequence>MLTCADCETDGGFALFPSDLEVRTYFFTRVRLHPSALSNYHVCNVVAMRSLYLEVHMRDQARHLGFSITASTKSVCDTLSYCINQLCSPHLNFFKKVDGFMLLATTGVHTSYLENSRPPGLWAEPGASRAAHALSTLVRAPGSYEEVCHLLSSYSTAGPNLANSRSLLMFIPGTGCLSPVTYVIGFIFQKASNIHTLFPNYGQWLEETLPVNSTLLAIEDRILSALSNSYFHPVSSCPS</sequence>
<evidence type="ECO:0000313" key="2">
    <source>
        <dbReference type="Proteomes" id="UP001054837"/>
    </source>
</evidence>
<name>A0AAV4TH83_9ARAC</name>
<proteinExistence type="predicted"/>
<organism evidence="1 2">
    <name type="scientific">Caerostris darwini</name>
    <dbReference type="NCBI Taxonomy" id="1538125"/>
    <lineage>
        <taxon>Eukaryota</taxon>
        <taxon>Metazoa</taxon>
        <taxon>Ecdysozoa</taxon>
        <taxon>Arthropoda</taxon>
        <taxon>Chelicerata</taxon>
        <taxon>Arachnida</taxon>
        <taxon>Araneae</taxon>
        <taxon>Araneomorphae</taxon>
        <taxon>Entelegynae</taxon>
        <taxon>Araneoidea</taxon>
        <taxon>Araneidae</taxon>
        <taxon>Caerostris</taxon>
    </lineage>
</organism>
<comment type="caution">
    <text evidence="1">The sequence shown here is derived from an EMBL/GenBank/DDBJ whole genome shotgun (WGS) entry which is preliminary data.</text>
</comment>
<dbReference type="Proteomes" id="UP001054837">
    <property type="component" value="Unassembled WGS sequence"/>
</dbReference>
<dbReference type="EMBL" id="BPLQ01009480">
    <property type="protein sequence ID" value="GIY44252.1"/>
    <property type="molecule type" value="Genomic_DNA"/>
</dbReference>
<protein>
    <submittedName>
        <fullName evidence="1">Uncharacterized protein</fullName>
    </submittedName>
</protein>
<accession>A0AAV4TH83</accession>
<keyword evidence="2" id="KW-1185">Reference proteome</keyword>
<evidence type="ECO:0000313" key="1">
    <source>
        <dbReference type="EMBL" id="GIY44252.1"/>
    </source>
</evidence>
<dbReference type="AlphaFoldDB" id="A0AAV4TH83"/>
<gene>
    <name evidence="1" type="ORF">CDAR_27211</name>
</gene>